<sequence>MPARHRATGRCDGVDQLLSAALGASPRRSRCLLHPGEGNRAVTETSDLQLRLTRHLPASPEQVFDAYTDAEKQKIWFSILDEEPGIVEIEVDLRVGGQQTAIWGPSPDQLFRETQTFLVVDRPHRLVTESVGSGPDGMTMTTRVEVTFEPDGDGTLVTVIQSGFPAVEVRDFFTQEVWVGAFARIEAYLRRGTTAANR</sequence>
<dbReference type="SUPFAM" id="SSF55961">
    <property type="entry name" value="Bet v1-like"/>
    <property type="match status" value="1"/>
</dbReference>
<dbReference type="InterPro" id="IPR023393">
    <property type="entry name" value="START-like_dom_sf"/>
</dbReference>
<dbReference type="CDD" id="cd07814">
    <property type="entry name" value="SRPBCC_CalC_Aha1-like"/>
    <property type="match status" value="1"/>
</dbReference>
<feature type="domain" description="Activator of Hsp90 ATPase homologue 1/2-like C-terminal" evidence="2">
    <location>
        <begin position="58"/>
        <end position="189"/>
    </location>
</feature>
<protein>
    <submittedName>
        <fullName evidence="3">ATPase</fullName>
    </submittedName>
</protein>
<gene>
    <name evidence="3" type="ORF">C1I95_28670</name>
</gene>
<keyword evidence="4" id="KW-1185">Reference proteome</keyword>
<reference evidence="3 4" key="1">
    <citation type="submission" date="2018-01" db="EMBL/GenBank/DDBJ databases">
        <title>Draft genome sequence of Jishengella sp. NA12.</title>
        <authorList>
            <person name="Sahin N."/>
            <person name="Ay H."/>
            <person name="Saygin H."/>
        </authorList>
    </citation>
    <scope>NUCLEOTIDE SEQUENCE [LARGE SCALE GENOMIC DNA]</scope>
    <source>
        <strain evidence="3 4">NA12</strain>
    </source>
</reference>
<evidence type="ECO:0000313" key="4">
    <source>
        <dbReference type="Proteomes" id="UP000248924"/>
    </source>
</evidence>
<comment type="similarity">
    <text evidence="1">Belongs to the AHA1 family.</text>
</comment>
<dbReference type="AlphaFoldDB" id="A0A2W2E8B1"/>
<dbReference type="Pfam" id="PF08327">
    <property type="entry name" value="AHSA1"/>
    <property type="match status" value="1"/>
</dbReference>
<comment type="caution">
    <text evidence="3">The sequence shown here is derived from an EMBL/GenBank/DDBJ whole genome shotgun (WGS) entry which is preliminary data.</text>
</comment>
<dbReference type="EMBL" id="POTY01000262">
    <property type="protein sequence ID" value="PZG09800.1"/>
    <property type="molecule type" value="Genomic_DNA"/>
</dbReference>
<evidence type="ECO:0000313" key="3">
    <source>
        <dbReference type="EMBL" id="PZG09800.1"/>
    </source>
</evidence>
<dbReference type="Proteomes" id="UP000248924">
    <property type="component" value="Unassembled WGS sequence"/>
</dbReference>
<dbReference type="InterPro" id="IPR013538">
    <property type="entry name" value="ASHA1/2-like_C"/>
</dbReference>
<evidence type="ECO:0000259" key="2">
    <source>
        <dbReference type="Pfam" id="PF08327"/>
    </source>
</evidence>
<accession>A0A2W2E8B1</accession>
<name>A0A2W2E8B1_9ACTN</name>
<dbReference type="Gene3D" id="3.30.530.20">
    <property type="match status" value="1"/>
</dbReference>
<evidence type="ECO:0000256" key="1">
    <source>
        <dbReference type="ARBA" id="ARBA00006817"/>
    </source>
</evidence>
<proteinExistence type="inferred from homology"/>
<organism evidence="3 4">
    <name type="scientific">Micromonospora craterilacus</name>
    <dbReference type="NCBI Taxonomy" id="1655439"/>
    <lineage>
        <taxon>Bacteria</taxon>
        <taxon>Bacillati</taxon>
        <taxon>Actinomycetota</taxon>
        <taxon>Actinomycetes</taxon>
        <taxon>Micromonosporales</taxon>
        <taxon>Micromonosporaceae</taxon>
        <taxon>Micromonospora</taxon>
    </lineage>
</organism>